<reference evidence="3 4" key="1">
    <citation type="journal article" date="2007" name="Photosyn. Res.">
        <title>Complete nucleotide sequence of the freshwater unicellular cyanobacterium Synechococcus elongatus PCC 6301 chromosome: gene content and organization.</title>
        <authorList>
            <person name="Sugita C."/>
            <person name="Ogata K."/>
            <person name="Shikata M."/>
            <person name="Jikuya H."/>
            <person name="Takano J."/>
            <person name="Furumichi M."/>
            <person name="Kanehisa M."/>
            <person name="Omata T."/>
            <person name="Sugiura M."/>
            <person name="Sugita M."/>
        </authorList>
    </citation>
    <scope>NUCLEOTIDE SEQUENCE [LARGE SCALE GENOMIC DNA]</scope>
    <source>
        <strain evidence="4">ATCC 27144 / PCC 6301 / SAUG 1402/1</strain>
    </source>
</reference>
<dbReference type="Pfam" id="PF03808">
    <property type="entry name" value="Glyco_tran_WecG"/>
    <property type="match status" value="1"/>
</dbReference>
<dbReference type="InterPro" id="IPR004629">
    <property type="entry name" value="WecG_TagA_CpsF"/>
</dbReference>
<dbReference type="Proteomes" id="UP000001175">
    <property type="component" value="Chromosome"/>
</dbReference>
<dbReference type="PANTHER" id="PTHR34136:SF1">
    <property type="entry name" value="UDP-N-ACETYL-D-MANNOSAMINURONIC ACID TRANSFERASE"/>
    <property type="match status" value="1"/>
</dbReference>
<gene>
    <name evidence="3" type="primary">rffM</name>
    <name evidence="3" type="ordered locus">syc2435_c</name>
</gene>
<dbReference type="PANTHER" id="PTHR34136">
    <property type="match status" value="1"/>
</dbReference>
<organism evidence="3 4">
    <name type="scientific">Synechococcus sp. (strain ATCC 27144 / PCC 6301 / SAUG 1402/1)</name>
    <name type="common">Anacystis nidulans</name>
    <dbReference type="NCBI Taxonomy" id="269084"/>
    <lineage>
        <taxon>Bacteria</taxon>
        <taxon>Bacillati</taxon>
        <taxon>Cyanobacteriota</taxon>
        <taxon>Cyanophyceae</taxon>
        <taxon>Synechococcales</taxon>
        <taxon>Synechococcaceae</taxon>
        <taxon>Synechococcus</taxon>
    </lineage>
</organism>
<evidence type="ECO:0000313" key="3">
    <source>
        <dbReference type="EMBL" id="BAD80625.1"/>
    </source>
</evidence>
<evidence type="ECO:0000313" key="4">
    <source>
        <dbReference type="Proteomes" id="UP000001175"/>
    </source>
</evidence>
<keyword evidence="1" id="KW-0328">Glycosyltransferase</keyword>
<keyword evidence="2 3" id="KW-0808">Transferase</keyword>
<dbReference type="EMBL" id="AP008231">
    <property type="protein sequence ID" value="BAD80625.1"/>
    <property type="molecule type" value="Genomic_DNA"/>
</dbReference>
<protein>
    <submittedName>
        <fullName evidence="3">UDP-N-acetyl-D-mannosaminuronic acid transferase</fullName>
    </submittedName>
</protein>
<evidence type="ECO:0000256" key="2">
    <source>
        <dbReference type="ARBA" id="ARBA00022679"/>
    </source>
</evidence>
<dbReference type="CDD" id="cd06533">
    <property type="entry name" value="Glyco_transf_WecG_TagA"/>
    <property type="match status" value="1"/>
</dbReference>
<accession>A0A0H3K5R4</accession>
<dbReference type="AlphaFoldDB" id="A0A0H3K5R4"/>
<sequence>MASMPLVSVPDRQRHKVFQLPVDLCADYPTWLGDRMSQGQGAHVITINAEMAMQAEQDPELGRAIREADLVIPDGAGVVWYLRLRGRKVRRSPGIELAADLICQAAGLGWQVFFFGGAPGVAAAAAQVWQQQYPTLKVAGVQHGFLSDDERSQLLRDLETKQPQLIPVGLGVPRQEFWIREHRHLSPQSIWMGIGGSFDVWSGQKQRAPRLLQQLNLEWTWRLIQEPWRWRRMLALPRFAWRAVTDWS</sequence>
<evidence type="ECO:0000256" key="1">
    <source>
        <dbReference type="ARBA" id="ARBA00022676"/>
    </source>
</evidence>
<dbReference type="GO" id="GO:0016758">
    <property type="term" value="F:hexosyltransferase activity"/>
    <property type="evidence" value="ECO:0007669"/>
    <property type="project" value="TreeGrafter"/>
</dbReference>
<proteinExistence type="predicted"/>
<dbReference type="eggNOG" id="COG1922">
    <property type="taxonomic scope" value="Bacteria"/>
</dbReference>
<dbReference type="KEGG" id="syc:syc2435_c"/>
<name>A0A0H3K5R4_SYNP6</name>
<dbReference type="NCBIfam" id="TIGR00696">
    <property type="entry name" value="wecG_tagA_cpsF"/>
    <property type="match status" value="1"/>
</dbReference>